<feature type="transmembrane region" description="Helical" evidence="1">
    <location>
        <begin position="6"/>
        <end position="27"/>
    </location>
</feature>
<keyword evidence="3" id="KW-1185">Reference proteome</keyword>
<name>A0A2U9IF60_9CREN</name>
<accession>A0A2U9IF60</accession>
<dbReference type="OrthoDB" id="43019at2157"/>
<proteinExistence type="predicted"/>
<keyword evidence="1" id="KW-0812">Transmembrane</keyword>
<keyword evidence="1" id="KW-1133">Transmembrane helix</keyword>
<reference evidence="2 3" key="1">
    <citation type="submission" date="2018-05" db="EMBL/GenBank/DDBJ databases">
        <title>Complete Genome Sequences of Extremely Thermoacidophilic, Metal-Mobilizing Type-Strain Members of the Archaeal Family Sulfolobaceae: Acidianus brierleyi DSM-1651T, Acidianus sulfidivorans DSM-18786T, Metallosphaera hakonensis DSM-7519T, and Metallosphaera prunae DSM-10039T.</title>
        <authorList>
            <person name="Counts J.A."/>
            <person name="Kelly R.M."/>
        </authorList>
    </citation>
    <scope>NUCLEOTIDE SEQUENCE [LARGE SCALE GENOMIC DNA]</scope>
    <source>
        <strain evidence="2 3">DSM 1651</strain>
    </source>
</reference>
<dbReference type="AlphaFoldDB" id="A0A2U9IF60"/>
<organism evidence="2 3">
    <name type="scientific">Acidianus brierleyi</name>
    <dbReference type="NCBI Taxonomy" id="41673"/>
    <lineage>
        <taxon>Archaea</taxon>
        <taxon>Thermoproteota</taxon>
        <taxon>Thermoprotei</taxon>
        <taxon>Sulfolobales</taxon>
        <taxon>Sulfolobaceae</taxon>
        <taxon>Acidianus</taxon>
    </lineage>
</organism>
<dbReference type="GeneID" id="36832205"/>
<dbReference type="EMBL" id="CP029289">
    <property type="protein sequence ID" value="AWR94639.1"/>
    <property type="molecule type" value="Genomic_DNA"/>
</dbReference>
<feature type="transmembrane region" description="Helical" evidence="1">
    <location>
        <begin position="146"/>
        <end position="164"/>
    </location>
</feature>
<evidence type="ECO:0000313" key="3">
    <source>
        <dbReference type="Proteomes" id="UP000248044"/>
    </source>
</evidence>
<gene>
    <name evidence="2" type="ORF">DFR85_08575</name>
</gene>
<evidence type="ECO:0000256" key="1">
    <source>
        <dbReference type="SAM" id="Phobius"/>
    </source>
</evidence>
<dbReference type="KEGG" id="abri:DFR85_08575"/>
<dbReference type="RefSeq" id="WP_110270520.1">
    <property type="nucleotide sequence ID" value="NZ_CP029289.2"/>
</dbReference>
<keyword evidence="1" id="KW-0472">Membrane</keyword>
<dbReference type="Proteomes" id="UP000248044">
    <property type="component" value="Chromosome"/>
</dbReference>
<protein>
    <submittedName>
        <fullName evidence="2">Uncharacterized protein</fullName>
    </submittedName>
</protein>
<sequence>MNFKTIAIGVIIFLIGLIAVIAAPIYYPNYSTINHVYANNENIVTVKPYAQYIVKTIQITPKNNSVIFFVVDSNANVSIYNSSNFKELGNAQGEIGLQLTPGKYDLVVINDENSSQEIKYTYGIFPSSYINGFYYGLSIYDEVMEIVALAGAAIAIIALLQELLSRRRK</sequence>
<evidence type="ECO:0000313" key="2">
    <source>
        <dbReference type="EMBL" id="AWR94639.1"/>
    </source>
</evidence>